<dbReference type="STRING" id="597456.A0A0L7R7F1"/>
<feature type="region of interest" description="Disordered" evidence="3">
    <location>
        <begin position="1071"/>
        <end position="1100"/>
    </location>
</feature>
<dbReference type="EMBL" id="KQ414639">
    <property type="protein sequence ID" value="KOC66800.1"/>
    <property type="molecule type" value="Genomic_DNA"/>
</dbReference>
<evidence type="ECO:0000256" key="3">
    <source>
        <dbReference type="SAM" id="MobiDB-lite"/>
    </source>
</evidence>
<evidence type="ECO:0000256" key="2">
    <source>
        <dbReference type="ARBA" id="ARBA00022737"/>
    </source>
</evidence>
<dbReference type="SMART" id="SM00225">
    <property type="entry name" value="BTB"/>
    <property type="match status" value="1"/>
</dbReference>
<dbReference type="SMART" id="SM00875">
    <property type="entry name" value="BACK"/>
    <property type="match status" value="1"/>
</dbReference>
<dbReference type="PANTHER" id="PTHR22667">
    <property type="entry name" value="AT01380P-RELATED"/>
    <property type="match status" value="1"/>
</dbReference>
<sequence length="1485" mass="170076">MPSGLIPGHKQSVVLFLERVYGIETQELFFKILEEAFLPDLRAATMLDRHPKKQAKTPESIVYRAFNIFQIIVVKRSMRSNLVESSEDRSPIYPIDRRKATLRRRRRLSNRQRPLSVHIYQDSRVVQAASLLEDRRVASKEVQLLRRRSDLARYTVNSAKNLIRSRGESSVHQDDDSDDPDQDRRLDKQRNHERTFGERCRPSDNSVSKLMARSSPGRDGDCKERRNEAACPNLAYLMQQMHARPRERGDDRAFISVNDGGGPKRVFPFQPTPSGNLKIVPNQVVFESKKVSVLVADPRHTKVNVKAELNRAGNELGGRVSDSKRQSVPFKGENVKILLTFFDAEDHGITCLVTYDTCDFHKPQRLTMTSKESLCDKIVQFVSLEDLLRECSACLSLHLPAQAQKKLPAVDDEYRPAKHPFKAKIGQAEMMEQKQQQQQHPATSASYETPLLQEVPLSTLGFTSEQPIDWDNIILPEKTDLYQELARRITNYKNADCIVRIDQDEFHCHLLVLQSYSSFFDEKNCKEIDLTGSDVSSKAFSIIYDWMISSQNESYRLLQRDNILEIFITAQYLEIKELEEQCWAFIDNDELFTEDTAFLLYLEAKKIRNTAVMELMVPRIMKFFLMLVGTKDFLELSMDELCLLLKSNYISVNSEMEVLMSAVRWLMYDWENRKQYMLDVLKCIRFGLIAPWQLVDVKRNPENPEFMELMSYPEVQKMVDDGLAFVIIKYWYGNQTEDYYHWIDLLGLSEPTNRNWAGEDKNYVTYREFLLYLEEYQRTKLSELKAPKIRPNKTPTNSPHNDYSFPPTRVPNNYVQSSGDNGAIHNDTAMHSRHSKPAPPNYLPVEMPEGMMMPPKLMNEYLSNLERSKGSEERTIVFDTRFGGGESPRLSCRPSINEKHTMEECQRSVNSSDVDKLDYESRQEKNAADVCRCQQQQRESNFIIKKSTSGEKQHMKKVVQLLGIPMDETFRNPSMEPIRISNSSANQMRKEKDETQRASSPRKRSKEPSILRLQNQRCIEDPSNQFDASSAACYTIEEQRKQEIPQNSTSQRETLKSIKTIKAPVFFSHYDERTSSPSDNTDTDDPFSPRTDAKSTTTDFDNGVAIDEEKNRMSYPDSENIQRTKFTARSNQIRASNYKPPLPQRISSSMIASNANSYFLDSSLYFPDRESILVFGGVDPHEEYGRIGNTGKNIYRFKPDENIWEFVGEIPLARHHHSVAYLRGRIYLVGGADPLEDKLLRKSIAVGNVWSYDPTTRTWFKEPGMLTARKDFGLVVSHGRMYAIGGQGRNGIALKTVEAFDPTDSTWREVQPMQTARVGPASVKYRDFIWVAGGMTKSKKELFSKDVECYDPINNLWLKTVPLRSPRCFASFYVLSDCLYMIGGASTTENATQSVDSVDVWDGNDCVWREHATMSIARHGHSIGSIGDQLLIIGGVTTVFMKTLSSVECYCCNIGKWMKGVSALPHPVSGHGTVSLPPANLLINH</sequence>
<keyword evidence="2" id="KW-0677">Repeat</keyword>
<organism evidence="5 6">
    <name type="scientific">Habropoda laboriosa</name>
    <dbReference type="NCBI Taxonomy" id="597456"/>
    <lineage>
        <taxon>Eukaryota</taxon>
        <taxon>Metazoa</taxon>
        <taxon>Ecdysozoa</taxon>
        <taxon>Arthropoda</taxon>
        <taxon>Hexapoda</taxon>
        <taxon>Insecta</taxon>
        <taxon>Pterygota</taxon>
        <taxon>Neoptera</taxon>
        <taxon>Endopterygota</taxon>
        <taxon>Hymenoptera</taxon>
        <taxon>Apocrita</taxon>
        <taxon>Aculeata</taxon>
        <taxon>Apoidea</taxon>
        <taxon>Anthophila</taxon>
        <taxon>Apidae</taxon>
        <taxon>Habropoda</taxon>
    </lineage>
</organism>
<dbReference type="Pfam" id="PF24981">
    <property type="entry name" value="Beta-prop_ATRN-LZTR1"/>
    <property type="match status" value="1"/>
</dbReference>
<dbReference type="SMART" id="SM00612">
    <property type="entry name" value="Kelch"/>
    <property type="match status" value="6"/>
</dbReference>
<feature type="compositionally biased region" description="Basic and acidic residues" evidence="3">
    <location>
        <begin position="182"/>
        <end position="202"/>
    </location>
</feature>
<dbReference type="Gene3D" id="1.25.40.420">
    <property type="match status" value="1"/>
</dbReference>
<keyword evidence="1" id="KW-0880">Kelch repeat</keyword>
<dbReference type="InterPro" id="IPR056737">
    <property type="entry name" value="Beta-prop_ATRN-MKLN-like"/>
</dbReference>
<dbReference type="InterPro" id="IPR011705">
    <property type="entry name" value="BACK"/>
</dbReference>
<dbReference type="SUPFAM" id="SSF54695">
    <property type="entry name" value="POZ domain"/>
    <property type="match status" value="1"/>
</dbReference>
<evidence type="ECO:0000259" key="4">
    <source>
        <dbReference type="PROSITE" id="PS50097"/>
    </source>
</evidence>
<feature type="compositionally biased region" description="Polar residues" evidence="3">
    <location>
        <begin position="1012"/>
        <end position="1024"/>
    </location>
</feature>
<dbReference type="InterPro" id="IPR006652">
    <property type="entry name" value="Kelch_1"/>
</dbReference>
<feature type="region of interest" description="Disordered" evidence="3">
    <location>
        <begin position="969"/>
        <end position="1024"/>
    </location>
</feature>
<reference evidence="5 6" key="1">
    <citation type="submission" date="2015-07" db="EMBL/GenBank/DDBJ databases">
        <title>The genome of Habropoda laboriosa.</title>
        <authorList>
            <person name="Pan H."/>
            <person name="Kapheim K."/>
        </authorList>
    </citation>
    <scope>NUCLEOTIDE SEQUENCE [LARGE SCALE GENOMIC DNA]</scope>
    <source>
        <strain evidence="5">0110345459</strain>
    </source>
</reference>
<gene>
    <name evidence="5" type="ORF">WH47_12605</name>
</gene>
<dbReference type="CDD" id="cd14733">
    <property type="entry name" value="BACK"/>
    <property type="match status" value="1"/>
</dbReference>
<dbReference type="InterPro" id="IPR000210">
    <property type="entry name" value="BTB/POZ_dom"/>
</dbReference>
<evidence type="ECO:0000256" key="1">
    <source>
        <dbReference type="ARBA" id="ARBA00022441"/>
    </source>
</evidence>
<dbReference type="CDD" id="cd18186">
    <property type="entry name" value="BTB_POZ_ZBTB_KLHL-like"/>
    <property type="match status" value="1"/>
</dbReference>
<dbReference type="GO" id="GO:0003779">
    <property type="term" value="F:actin binding"/>
    <property type="evidence" value="ECO:0007669"/>
    <property type="project" value="UniProtKB-KW"/>
</dbReference>
<dbReference type="Pfam" id="PF07707">
    <property type="entry name" value="BACK"/>
    <property type="match status" value="1"/>
</dbReference>
<dbReference type="Gene3D" id="3.30.710.10">
    <property type="entry name" value="Potassium Channel Kv1.1, Chain A"/>
    <property type="match status" value="1"/>
</dbReference>
<dbReference type="InterPro" id="IPR015915">
    <property type="entry name" value="Kelch-typ_b-propeller"/>
</dbReference>
<feature type="compositionally biased region" description="Basic and acidic residues" evidence="3">
    <location>
        <begin position="216"/>
        <end position="225"/>
    </location>
</feature>
<dbReference type="Pfam" id="PF00651">
    <property type="entry name" value="BTB"/>
    <property type="match status" value="1"/>
</dbReference>
<protein>
    <submittedName>
        <fullName evidence="5">Beta-scruin</fullName>
    </submittedName>
</protein>
<evidence type="ECO:0000313" key="6">
    <source>
        <dbReference type="Proteomes" id="UP000053825"/>
    </source>
</evidence>
<keyword evidence="6" id="KW-1185">Reference proteome</keyword>
<accession>A0A0L7R7F1</accession>
<dbReference type="InterPro" id="IPR011333">
    <property type="entry name" value="SKP1/BTB/POZ_sf"/>
</dbReference>
<dbReference type="OrthoDB" id="6350321at2759"/>
<evidence type="ECO:0000313" key="5">
    <source>
        <dbReference type="EMBL" id="KOC66800.1"/>
    </source>
</evidence>
<dbReference type="PROSITE" id="PS50097">
    <property type="entry name" value="BTB"/>
    <property type="match status" value="1"/>
</dbReference>
<dbReference type="PANTHER" id="PTHR22667:SF0">
    <property type="entry name" value="AT01380P-RELATED"/>
    <property type="match status" value="1"/>
</dbReference>
<dbReference type="Proteomes" id="UP000053825">
    <property type="component" value="Unassembled WGS sequence"/>
</dbReference>
<dbReference type="SUPFAM" id="SSF117281">
    <property type="entry name" value="Kelch motif"/>
    <property type="match status" value="1"/>
</dbReference>
<feature type="region of interest" description="Disordered" evidence="3">
    <location>
        <begin position="163"/>
        <end position="225"/>
    </location>
</feature>
<dbReference type="Gene3D" id="2.120.10.80">
    <property type="entry name" value="Kelch-type beta propeller"/>
    <property type="match status" value="2"/>
</dbReference>
<feature type="domain" description="BTB" evidence="4">
    <location>
        <begin position="495"/>
        <end position="556"/>
    </location>
</feature>
<feature type="compositionally biased region" description="Basic and acidic residues" evidence="3">
    <location>
        <begin position="165"/>
        <end position="174"/>
    </location>
</feature>
<proteinExistence type="predicted"/>
<name>A0A0L7R7F1_9HYME</name>